<dbReference type="Pfam" id="PF13646">
    <property type="entry name" value="HEAT_2"/>
    <property type="match status" value="1"/>
</dbReference>
<keyword evidence="1" id="KW-1133">Transmembrane helix</keyword>
<protein>
    <submittedName>
        <fullName evidence="2">PBS lyase HEAT domain protein repeat-containing protein</fullName>
    </submittedName>
</protein>
<dbReference type="EMBL" id="CP002116">
    <property type="protein sequence ID" value="ADK83209.1"/>
    <property type="molecule type" value="Genomic_DNA"/>
</dbReference>
<dbReference type="InterPro" id="IPR004155">
    <property type="entry name" value="PBS_lyase_HEAT"/>
</dbReference>
<keyword evidence="1" id="KW-0812">Transmembrane</keyword>
<dbReference type="InterPro" id="IPR011989">
    <property type="entry name" value="ARM-like"/>
</dbReference>
<dbReference type="RefSeq" id="WP_013256665.1">
    <property type="nucleotide sequence ID" value="NC_014364.1"/>
</dbReference>
<accession>E1R9P0</accession>
<dbReference type="OrthoDB" id="420201at2"/>
<proteinExistence type="predicted"/>
<keyword evidence="2" id="KW-0456">Lyase</keyword>
<evidence type="ECO:0000256" key="1">
    <source>
        <dbReference type="SAM" id="Phobius"/>
    </source>
</evidence>
<reference evidence="2 3" key="1">
    <citation type="journal article" date="2010" name="Stand. Genomic Sci.">
        <title>Complete genome sequence of Spirochaeta smaragdinae type strain (SEBR 4228).</title>
        <authorList>
            <person name="Mavromatis K."/>
            <person name="Yasawong M."/>
            <person name="Chertkov O."/>
            <person name="Lapidus A."/>
            <person name="Lucas S."/>
            <person name="Nolan M."/>
            <person name="Del Rio T.G."/>
            <person name="Tice H."/>
            <person name="Cheng J.F."/>
            <person name="Pitluck S."/>
            <person name="Liolios K."/>
            <person name="Ivanova N."/>
            <person name="Tapia R."/>
            <person name="Han C."/>
            <person name="Bruce D."/>
            <person name="Goodwin L."/>
            <person name="Pati A."/>
            <person name="Chen A."/>
            <person name="Palaniappan K."/>
            <person name="Land M."/>
            <person name="Hauser L."/>
            <person name="Chang Y.J."/>
            <person name="Jeffries C.D."/>
            <person name="Detter J.C."/>
            <person name="Rohde M."/>
            <person name="Brambilla E."/>
            <person name="Spring S."/>
            <person name="Goker M."/>
            <person name="Sikorski J."/>
            <person name="Woyke T."/>
            <person name="Bristow J."/>
            <person name="Eisen J.A."/>
            <person name="Markowitz V."/>
            <person name="Hugenholtz P."/>
            <person name="Klenk H.P."/>
            <person name="Kyrpides N.C."/>
        </authorList>
    </citation>
    <scope>NUCLEOTIDE SEQUENCE [LARGE SCALE GENOMIC DNA]</scope>
    <source>
        <strain evidence="3">DSM 11293 / JCM 15392 / SEBR 4228</strain>
    </source>
</reference>
<keyword evidence="1" id="KW-0472">Membrane</keyword>
<evidence type="ECO:0000313" key="2">
    <source>
        <dbReference type="EMBL" id="ADK83209.1"/>
    </source>
</evidence>
<dbReference type="Proteomes" id="UP000002318">
    <property type="component" value="Chromosome"/>
</dbReference>
<keyword evidence="3" id="KW-1185">Reference proteome</keyword>
<gene>
    <name evidence="2" type="ordered locus">Spirs_4129</name>
</gene>
<dbReference type="HOGENOM" id="CLU_347764_0_0_12"/>
<name>E1R9P0_SEDSS</name>
<dbReference type="SMART" id="SM00567">
    <property type="entry name" value="EZ_HEAT"/>
    <property type="match status" value="3"/>
</dbReference>
<dbReference type="GO" id="GO:0016829">
    <property type="term" value="F:lyase activity"/>
    <property type="evidence" value="ECO:0007669"/>
    <property type="project" value="UniProtKB-KW"/>
</dbReference>
<dbReference type="SUPFAM" id="SSF48371">
    <property type="entry name" value="ARM repeat"/>
    <property type="match status" value="2"/>
</dbReference>
<sequence length="867" mass="97232">MNTPFSFLQEIPMWLLVVDASVVAILLLMIIVTLITFLRLRKSIRQAVESWHRYREKRPCRLSVAVLELFGRTLEKRSMESGVNLFQIFGLEKRMIGRISVEGKQKAPHKRVSRTDIRRALAFFPDQALFPIFLLAQKRRKVALELESWLEGAGELFVLRRLAISSGGTDFDGKQALRLLESHTEEIWALAEDPDYRARLFALRIAAAGHQEQDRLVVHKAFSDEHPEIRIATIRLYIPEEEERDAFYKHLIEVMKEDPNHQVRITASGRLYKEFPDAKLPEAETLNTIEAIRIAELLNPDRSEDQNLAFKFLLSDDPELSLIAARFLDACGAFSRLFMAADSGDEDGMRRIEKLLRKGAISHCFGYLNVLSQQTPLSTASLVLASRLLLREGARPLIGALLKRFSALPKEKQQSSEGREIVLNTLEAATKRGDEEAMKMAAHMLLTHPYDEALQRTIIENISRSYADLFIEALLELLKNPDYQEEALLISKFAELPADLSVHALLDLVRLPGEVPLIGRKRAIKVLLRKGERAGIQGILEEMPLMELNEAAECAGWLEQFIPTGLEERLAAIFSCNDGPLRARMIAAIPSSLIKRFNEAITEALDDPDPEVRKAAAIALFDQKKKKVMALLHDPVPQVRETVAALAGRTITSLEELKELVMDPNEVASVKQAALKGIASAGDKEAADFLLAVLEKELEIEEEIIDAAAGFDKGSEFEPFVRRLETAPDDLREKILKVLIASGERGEAALLSLLEEPVPLRDSAAAALEAIGTVERTMRRLSARNPDIRLEAAQLLSRIGTNGAYRGIVLAVKDPSEKVRVEATKALQALKDQRGLTVLEHLTRDPVPRVRRYARWAKERLKAEALN</sequence>
<dbReference type="eggNOG" id="COG1413">
    <property type="taxonomic scope" value="Bacteria"/>
</dbReference>
<dbReference type="KEGG" id="ssm:Spirs_4129"/>
<feature type="transmembrane region" description="Helical" evidence="1">
    <location>
        <begin position="12"/>
        <end position="38"/>
    </location>
</feature>
<dbReference type="AlphaFoldDB" id="E1R9P0"/>
<organism evidence="2 3">
    <name type="scientific">Sediminispirochaeta smaragdinae (strain DSM 11293 / JCM 15392 / SEBR 4228)</name>
    <name type="common">Spirochaeta smaragdinae</name>
    <dbReference type="NCBI Taxonomy" id="573413"/>
    <lineage>
        <taxon>Bacteria</taxon>
        <taxon>Pseudomonadati</taxon>
        <taxon>Spirochaetota</taxon>
        <taxon>Spirochaetia</taxon>
        <taxon>Spirochaetales</taxon>
        <taxon>Spirochaetaceae</taxon>
        <taxon>Sediminispirochaeta</taxon>
    </lineage>
</organism>
<dbReference type="Gene3D" id="1.25.10.10">
    <property type="entry name" value="Leucine-rich Repeat Variant"/>
    <property type="match status" value="2"/>
</dbReference>
<evidence type="ECO:0000313" key="3">
    <source>
        <dbReference type="Proteomes" id="UP000002318"/>
    </source>
</evidence>
<dbReference type="STRING" id="573413.Spirs_4129"/>
<dbReference type="InterPro" id="IPR016024">
    <property type="entry name" value="ARM-type_fold"/>
</dbReference>